<comment type="caution">
    <text evidence="1">The sequence shown here is derived from an EMBL/GenBank/DDBJ whole genome shotgun (WGS) entry which is preliminary data.</text>
</comment>
<evidence type="ECO:0000313" key="1">
    <source>
        <dbReference type="EMBL" id="CAH2089890.1"/>
    </source>
</evidence>
<dbReference type="AlphaFoldDB" id="A0AAU9TRV9"/>
<evidence type="ECO:0000313" key="2">
    <source>
        <dbReference type="Proteomes" id="UP001153954"/>
    </source>
</evidence>
<dbReference type="Proteomes" id="UP001153954">
    <property type="component" value="Unassembled WGS sequence"/>
</dbReference>
<reference evidence="1" key="1">
    <citation type="submission" date="2022-03" db="EMBL/GenBank/DDBJ databases">
        <authorList>
            <person name="Tunstrom K."/>
        </authorList>
    </citation>
    <scope>NUCLEOTIDE SEQUENCE</scope>
</reference>
<proteinExistence type="predicted"/>
<dbReference type="EMBL" id="CAKOGL010000008">
    <property type="protein sequence ID" value="CAH2089890.1"/>
    <property type="molecule type" value="Genomic_DNA"/>
</dbReference>
<sequence length="144" mass="16888">MIKCKIYVNSLYSTKEMWFHKLVTIRDMGGLCYASENLFSVCLKFETVIKPHLNKNSTHFVNNQVIERLKCNILKTFLNSNVFDSISEHSKDQAPAFNHRVHLIKTIIDKYTTVRLHSAYKNNPEIKKLSKRQKRNKLNLFEGV</sequence>
<accession>A0AAU9TRV9</accession>
<organism evidence="1 2">
    <name type="scientific">Euphydryas editha</name>
    <name type="common">Edith's checkerspot</name>
    <dbReference type="NCBI Taxonomy" id="104508"/>
    <lineage>
        <taxon>Eukaryota</taxon>
        <taxon>Metazoa</taxon>
        <taxon>Ecdysozoa</taxon>
        <taxon>Arthropoda</taxon>
        <taxon>Hexapoda</taxon>
        <taxon>Insecta</taxon>
        <taxon>Pterygota</taxon>
        <taxon>Neoptera</taxon>
        <taxon>Endopterygota</taxon>
        <taxon>Lepidoptera</taxon>
        <taxon>Glossata</taxon>
        <taxon>Ditrysia</taxon>
        <taxon>Papilionoidea</taxon>
        <taxon>Nymphalidae</taxon>
        <taxon>Nymphalinae</taxon>
        <taxon>Euphydryas</taxon>
    </lineage>
</organism>
<keyword evidence="2" id="KW-1185">Reference proteome</keyword>
<protein>
    <submittedName>
        <fullName evidence="1">Uncharacterized protein</fullName>
    </submittedName>
</protein>
<name>A0AAU9TRV9_EUPED</name>
<gene>
    <name evidence="1" type="ORF">EEDITHA_LOCUS5898</name>
</gene>